<dbReference type="AlphaFoldDB" id="A0A645AV94"/>
<accession>A0A645AV94</accession>
<sequence>MFDRAERRRHRHLRLVLPGLFECRRFDDNGRFLRSFAQTLDGLRQHVATGFDIFDKRRRCRAGTHGLLDAGLQHVRRFAQVHRAGHAGATLEGMQETGNRVGSGATGWLVTPGAQLCRQVTRQIDRLFKEGRQQLLVEFVGELRQRRNGGRNDLRLGLGLRFGSSQNADGAGKLNDFGTGRLGYFLHDRRRMENVVQRTDQLRLFNWRLLAGQPDKHILEGDDALAYGFQAFDTVRLRRPIATQQGVLQGDRQMMNRHQADRCRDPAQCVGRPRHLEGHGGTGIGLQYGIAVDQHLQMPARFLAEDVEQRRRGRDRERQFLDNFFDDLGRFERIHHRRLNQRQRLYNRLRNNRLGLFGQCRFIKECR</sequence>
<organism evidence="1">
    <name type="scientific">bioreactor metagenome</name>
    <dbReference type="NCBI Taxonomy" id="1076179"/>
    <lineage>
        <taxon>unclassified sequences</taxon>
        <taxon>metagenomes</taxon>
        <taxon>ecological metagenomes</taxon>
    </lineage>
</organism>
<gene>
    <name evidence="1" type="ORF">SDC9_103997</name>
</gene>
<protein>
    <submittedName>
        <fullName evidence="1">Uncharacterized protein</fullName>
    </submittedName>
</protein>
<comment type="caution">
    <text evidence="1">The sequence shown here is derived from an EMBL/GenBank/DDBJ whole genome shotgun (WGS) entry which is preliminary data.</text>
</comment>
<reference evidence="1" key="1">
    <citation type="submission" date="2019-08" db="EMBL/GenBank/DDBJ databases">
        <authorList>
            <person name="Kucharzyk K."/>
            <person name="Murdoch R.W."/>
            <person name="Higgins S."/>
            <person name="Loffler F."/>
        </authorList>
    </citation>
    <scope>NUCLEOTIDE SEQUENCE</scope>
</reference>
<proteinExistence type="predicted"/>
<evidence type="ECO:0000313" key="1">
    <source>
        <dbReference type="EMBL" id="MPM57175.1"/>
    </source>
</evidence>
<dbReference type="EMBL" id="VSSQ01016128">
    <property type="protein sequence ID" value="MPM57175.1"/>
    <property type="molecule type" value="Genomic_DNA"/>
</dbReference>
<name>A0A645AV94_9ZZZZ</name>